<keyword evidence="4" id="KW-1185">Reference proteome</keyword>
<sequence length="200" mass="21426">MAAAAGAAVRMLRNMGWTDGSGLGAARNGATQPLELKENVDKLGLGASKAQQKKSEWHPDTAQWWVSAFDESLRRKGKGAKRGTRSSEEDAGHASASAAAALVSNLDDALLLACAGRTCRPASLNKLRRVQRLEQAAAAGALQPSESASLDIQTPLEPGISLTIDKRRKKKDKKTKSDKVRKSKKREEGARVVAQREVTD</sequence>
<gene>
    <name evidence="3" type="ORF">FVE85_7514</name>
</gene>
<dbReference type="OrthoDB" id="29523at2759"/>
<feature type="compositionally biased region" description="Basic residues" evidence="1">
    <location>
        <begin position="75"/>
        <end position="84"/>
    </location>
</feature>
<dbReference type="PANTHER" id="PTHR23149">
    <property type="entry name" value="G PATCH DOMAIN CONTAINING PROTEIN"/>
    <property type="match status" value="1"/>
</dbReference>
<accession>A0A5J4Z7B0</accession>
<proteinExistence type="predicted"/>
<dbReference type="SMART" id="SM00443">
    <property type="entry name" value="G_patch"/>
    <property type="match status" value="1"/>
</dbReference>
<reference evidence="4" key="1">
    <citation type="journal article" date="2019" name="Nat. Commun.">
        <title>Expansion of phycobilisome linker gene families in mesophilic red algae.</title>
        <authorList>
            <person name="Lee J."/>
            <person name="Kim D."/>
            <person name="Bhattacharya D."/>
            <person name="Yoon H.S."/>
        </authorList>
    </citation>
    <scope>NUCLEOTIDE SEQUENCE [LARGE SCALE GENOMIC DNA]</scope>
    <source>
        <strain evidence="4">CCMP 1328</strain>
    </source>
</reference>
<comment type="caution">
    <text evidence="3">The sequence shown here is derived from an EMBL/GenBank/DDBJ whole genome shotgun (WGS) entry which is preliminary data.</text>
</comment>
<evidence type="ECO:0000259" key="2">
    <source>
        <dbReference type="PROSITE" id="PS50174"/>
    </source>
</evidence>
<organism evidence="3 4">
    <name type="scientific">Porphyridium purpureum</name>
    <name type="common">Red alga</name>
    <name type="synonym">Porphyridium cruentum</name>
    <dbReference type="NCBI Taxonomy" id="35688"/>
    <lineage>
        <taxon>Eukaryota</taxon>
        <taxon>Rhodophyta</taxon>
        <taxon>Bangiophyceae</taxon>
        <taxon>Porphyridiales</taxon>
        <taxon>Porphyridiaceae</taxon>
        <taxon>Porphyridium</taxon>
    </lineage>
</organism>
<dbReference type="AlphaFoldDB" id="A0A5J4Z7B0"/>
<evidence type="ECO:0000313" key="4">
    <source>
        <dbReference type="Proteomes" id="UP000324585"/>
    </source>
</evidence>
<evidence type="ECO:0000256" key="1">
    <source>
        <dbReference type="SAM" id="MobiDB-lite"/>
    </source>
</evidence>
<feature type="region of interest" description="Disordered" evidence="1">
    <location>
        <begin position="139"/>
        <end position="200"/>
    </location>
</feature>
<dbReference type="PROSITE" id="PS50174">
    <property type="entry name" value="G_PATCH"/>
    <property type="match status" value="1"/>
</dbReference>
<dbReference type="Proteomes" id="UP000324585">
    <property type="component" value="Unassembled WGS sequence"/>
</dbReference>
<dbReference type="PANTHER" id="PTHR23149:SF9">
    <property type="entry name" value="G PATCH DOMAIN-CONTAINING PROTEIN 4"/>
    <property type="match status" value="1"/>
</dbReference>
<feature type="region of interest" description="Disordered" evidence="1">
    <location>
        <begin position="74"/>
        <end position="98"/>
    </location>
</feature>
<dbReference type="InterPro" id="IPR000467">
    <property type="entry name" value="G_patch_dom"/>
</dbReference>
<dbReference type="InterPro" id="IPR050656">
    <property type="entry name" value="PINX1"/>
</dbReference>
<protein>
    <recommendedName>
        <fullName evidence="2">G-patch domain-containing protein</fullName>
    </recommendedName>
</protein>
<dbReference type="GO" id="GO:0003676">
    <property type="term" value="F:nucleic acid binding"/>
    <property type="evidence" value="ECO:0007669"/>
    <property type="project" value="InterPro"/>
</dbReference>
<feature type="domain" description="G-patch" evidence="2">
    <location>
        <begin position="4"/>
        <end position="50"/>
    </location>
</feature>
<dbReference type="GO" id="GO:0005730">
    <property type="term" value="C:nucleolus"/>
    <property type="evidence" value="ECO:0007669"/>
    <property type="project" value="TreeGrafter"/>
</dbReference>
<dbReference type="EMBL" id="VRMN01000001">
    <property type="protein sequence ID" value="KAA8499929.1"/>
    <property type="molecule type" value="Genomic_DNA"/>
</dbReference>
<name>A0A5J4Z7B0_PORPP</name>
<evidence type="ECO:0000313" key="3">
    <source>
        <dbReference type="EMBL" id="KAA8499929.1"/>
    </source>
</evidence>
<dbReference type="Pfam" id="PF01585">
    <property type="entry name" value="G-patch"/>
    <property type="match status" value="1"/>
</dbReference>
<feature type="compositionally biased region" description="Basic and acidic residues" evidence="1">
    <location>
        <begin position="175"/>
        <end position="190"/>
    </location>
</feature>